<proteinExistence type="predicted"/>
<evidence type="ECO:0000313" key="1">
    <source>
        <dbReference type="EMBL" id="MBB1122847.1"/>
    </source>
</evidence>
<accession>A0A839H848</accession>
<gene>
    <name evidence="1" type="ORF">H5S41_02550</name>
</gene>
<evidence type="ECO:0000313" key="2">
    <source>
        <dbReference type="Proteomes" id="UP000547628"/>
    </source>
</evidence>
<dbReference type="RefSeq" id="WP_182602179.1">
    <property type="nucleotide sequence ID" value="NZ_JACIVD010000050.1"/>
</dbReference>
<organism evidence="1 2">
    <name type="scientific">Limosilactobacillus albertensis</name>
    <dbReference type="NCBI Taxonomy" id="2759752"/>
    <lineage>
        <taxon>Bacteria</taxon>
        <taxon>Bacillati</taxon>
        <taxon>Bacillota</taxon>
        <taxon>Bacilli</taxon>
        <taxon>Lactobacillales</taxon>
        <taxon>Lactobacillaceae</taxon>
        <taxon>Limosilactobacillus</taxon>
    </lineage>
</organism>
<dbReference type="AlphaFoldDB" id="A0A839H848"/>
<sequence length="86" mass="10098">MEEDQVLAKLGLDSNDTCAFALMKKDDHKFNNLIEGYYKERQSIQIEWYGTSFEDLPVFVKKLADKLIGIDKDDENEKLRRILLDE</sequence>
<name>A0A839H848_9LACO</name>
<dbReference type="EMBL" id="JACIVD010000050">
    <property type="protein sequence ID" value="MBB1122847.1"/>
    <property type="molecule type" value="Genomic_DNA"/>
</dbReference>
<protein>
    <submittedName>
        <fullName evidence="1">Uncharacterized protein</fullName>
    </submittedName>
</protein>
<dbReference type="Proteomes" id="UP000547628">
    <property type="component" value="Unassembled WGS sequence"/>
</dbReference>
<comment type="caution">
    <text evidence="1">The sequence shown here is derived from an EMBL/GenBank/DDBJ whole genome shotgun (WGS) entry which is preliminary data.</text>
</comment>
<reference evidence="1 2" key="1">
    <citation type="submission" date="2020-07" db="EMBL/GenBank/DDBJ databases">
        <title>Description of Limosilactobacillus balticus sp. nov., Limosilactobacillus agrestis sp. nov., Limosilactobacillus albertensis sp. nov., Limosilactobacillus rudii sp. nov., Limosilactobacillus fastidiosus sp. nov., five novel Limosilactobacillus species isolated from the vertebrate gastrointestinal tract, and proposal of 6 subspecies of Limosilactobacillus reuteri adapted to the gastrointestinal tract of specific vertebrate hosts.</title>
        <authorList>
            <person name="Li F."/>
            <person name="Cheng C."/>
            <person name="Zheng J."/>
            <person name="Quevedo R.M."/>
            <person name="Li J."/>
            <person name="Roos S."/>
            <person name="Gaenzle M.G."/>
            <person name="Walter J."/>
        </authorList>
    </citation>
    <scope>NUCLEOTIDE SEQUENCE [LARGE SCALE GENOMIC DNA]</scope>
    <source>
        <strain evidence="1 2">Lr3000</strain>
    </source>
</reference>